<evidence type="ECO:0000256" key="6">
    <source>
        <dbReference type="ARBA" id="ARBA00022989"/>
    </source>
</evidence>
<evidence type="ECO:0000256" key="9">
    <source>
        <dbReference type="HAMAP-Rule" id="MF_01148"/>
    </source>
</evidence>
<dbReference type="PROSITE" id="PS50263">
    <property type="entry name" value="CN_HYDROLASE"/>
    <property type="match status" value="1"/>
</dbReference>
<dbReference type="PANTHER" id="PTHR38686">
    <property type="entry name" value="APOLIPOPROTEIN N-ACYLTRANSFERASE"/>
    <property type="match status" value="1"/>
</dbReference>
<keyword evidence="6 9" id="KW-1133">Transmembrane helix</keyword>
<dbReference type="EC" id="2.3.1.269" evidence="9"/>
<dbReference type="EMBL" id="JBHUGS010000002">
    <property type="protein sequence ID" value="MFD1950624.1"/>
    <property type="molecule type" value="Genomic_DNA"/>
</dbReference>
<gene>
    <name evidence="9 11" type="primary">lnt</name>
    <name evidence="11" type="ORF">ACFSGX_07575</name>
</gene>
<feature type="transmembrane region" description="Helical" evidence="9">
    <location>
        <begin position="166"/>
        <end position="184"/>
    </location>
</feature>
<dbReference type="Pfam" id="PF20154">
    <property type="entry name" value="LNT_N"/>
    <property type="match status" value="1"/>
</dbReference>
<comment type="pathway">
    <text evidence="9">Protein modification; lipoprotein biosynthesis (N-acyl transfer).</text>
</comment>
<dbReference type="PANTHER" id="PTHR38686:SF1">
    <property type="entry name" value="APOLIPOPROTEIN N-ACYLTRANSFERASE"/>
    <property type="match status" value="1"/>
</dbReference>
<comment type="similarity">
    <text evidence="2 9">Belongs to the CN hydrolase family. Apolipoprotein N-acyltransferase subfamily.</text>
</comment>
<reference evidence="12" key="1">
    <citation type="journal article" date="2019" name="Int. J. Syst. Evol. Microbiol.">
        <title>The Global Catalogue of Microorganisms (GCM) 10K type strain sequencing project: providing services to taxonomists for standard genome sequencing and annotation.</title>
        <authorList>
            <consortium name="The Broad Institute Genomics Platform"/>
            <consortium name="The Broad Institute Genome Sequencing Center for Infectious Disease"/>
            <person name="Wu L."/>
            <person name="Ma J."/>
        </authorList>
    </citation>
    <scope>NUCLEOTIDE SEQUENCE [LARGE SCALE GENOMIC DNA]</scope>
    <source>
        <strain evidence="12">CGMCC 1.12702</strain>
    </source>
</reference>
<evidence type="ECO:0000313" key="12">
    <source>
        <dbReference type="Proteomes" id="UP001597400"/>
    </source>
</evidence>
<comment type="caution">
    <text evidence="11">The sequence shown here is derived from an EMBL/GenBank/DDBJ whole genome shotgun (WGS) entry which is preliminary data.</text>
</comment>
<evidence type="ECO:0000256" key="8">
    <source>
        <dbReference type="ARBA" id="ARBA00023315"/>
    </source>
</evidence>
<feature type="transmembrane region" description="Helical" evidence="9">
    <location>
        <begin position="471"/>
        <end position="493"/>
    </location>
</feature>
<name>A0ABW4TV88_9SPHN</name>
<feature type="transmembrane region" description="Helical" evidence="9">
    <location>
        <begin position="85"/>
        <end position="113"/>
    </location>
</feature>
<dbReference type="RefSeq" id="WP_380928803.1">
    <property type="nucleotide sequence ID" value="NZ_JBHUGS010000002.1"/>
</dbReference>
<keyword evidence="7 9" id="KW-0472">Membrane</keyword>
<dbReference type="Pfam" id="PF00795">
    <property type="entry name" value="CN_hydrolase"/>
    <property type="match status" value="1"/>
</dbReference>
<evidence type="ECO:0000256" key="3">
    <source>
        <dbReference type="ARBA" id="ARBA00022475"/>
    </source>
</evidence>
<dbReference type="InterPro" id="IPR045378">
    <property type="entry name" value="LNT_N"/>
</dbReference>
<protein>
    <recommendedName>
        <fullName evidence="9">Apolipoprotein N-acyltransferase</fullName>
        <shortName evidence="9">ALP N-acyltransferase</shortName>
        <ecNumber evidence="9">2.3.1.269</ecNumber>
    </recommendedName>
</protein>
<dbReference type="GO" id="GO:0016746">
    <property type="term" value="F:acyltransferase activity"/>
    <property type="evidence" value="ECO:0007669"/>
    <property type="project" value="UniProtKB-KW"/>
</dbReference>
<dbReference type="Proteomes" id="UP001597400">
    <property type="component" value="Unassembled WGS sequence"/>
</dbReference>
<evidence type="ECO:0000256" key="2">
    <source>
        <dbReference type="ARBA" id="ARBA00010065"/>
    </source>
</evidence>
<keyword evidence="5 9" id="KW-0812">Transmembrane</keyword>
<dbReference type="InterPro" id="IPR036526">
    <property type="entry name" value="C-N_Hydrolase_sf"/>
</dbReference>
<dbReference type="Gene3D" id="3.60.110.10">
    <property type="entry name" value="Carbon-nitrogen hydrolase"/>
    <property type="match status" value="1"/>
</dbReference>
<feature type="transmembrane region" description="Helical" evidence="9">
    <location>
        <begin position="133"/>
        <end position="154"/>
    </location>
</feature>
<proteinExistence type="inferred from homology"/>
<evidence type="ECO:0000313" key="11">
    <source>
        <dbReference type="EMBL" id="MFD1950624.1"/>
    </source>
</evidence>
<evidence type="ECO:0000259" key="10">
    <source>
        <dbReference type="PROSITE" id="PS50263"/>
    </source>
</evidence>
<keyword evidence="8 9" id="KW-0012">Acyltransferase</keyword>
<dbReference type="HAMAP" id="MF_01148">
    <property type="entry name" value="Lnt"/>
    <property type="match status" value="1"/>
</dbReference>
<feature type="domain" description="CN hydrolase" evidence="10">
    <location>
        <begin position="218"/>
        <end position="464"/>
    </location>
</feature>
<comment type="caution">
    <text evidence="9">Lacks conserved residue(s) required for the propagation of feature annotation.</text>
</comment>
<dbReference type="InterPro" id="IPR004563">
    <property type="entry name" value="Apolipo_AcylTrfase"/>
</dbReference>
<sequence>MTRTSPMQRALVAGLLGLVSATGFAPLGAWPLTIGALGGLLYLLTQAHGVRQAAAIGWWFGLGQFALGLNWIATAFTYQATMPAWLGWLAVGLLSIYLAVFPAIAAAVAWLAGGRRTMPLIFAFAGIWPLTEWVRASLFTGFAWNPLGVAWMGLPTAQAARYIGTYGLSALMVLAGGAVLAAALRKPGTTAAAAVLPLALSLTPTPAARDTGRAIHVVQPNIDQDARNEPDYAYDGLLKLGALSHRPAADAPPRLLFWPEAAVEYYLETDRLAREALTGLLRPGDLLVTGGTRLERDDRDNVIGARNSLFVMDARGRLLHRYDKAHLVPYGEYLPMRALLSPIGLSRLVPGDIDFWPGPGPRSFALPGFGKIGVQICYEIIFSGHVVDRANRPDFIFNPSNDAWFGAWGPPQHLAQARLRAIEEGLPVVRATPNGISALIDPAGRLVRTIPTHRAGAIDTTLPAPFAATPFALFGNLLPLMVALALLAIAAIARRSKRG</sequence>
<organism evidence="11 12">
    <name type="scientific">Sphingomonas arantia</name>
    <dbReference type="NCBI Taxonomy" id="1460676"/>
    <lineage>
        <taxon>Bacteria</taxon>
        <taxon>Pseudomonadati</taxon>
        <taxon>Pseudomonadota</taxon>
        <taxon>Alphaproteobacteria</taxon>
        <taxon>Sphingomonadales</taxon>
        <taxon>Sphingomonadaceae</taxon>
        <taxon>Sphingomonas</taxon>
    </lineage>
</organism>
<keyword evidence="3 9" id="KW-1003">Cell membrane</keyword>
<dbReference type="CDD" id="cd07571">
    <property type="entry name" value="ALP_N-acyl_transferase"/>
    <property type="match status" value="1"/>
</dbReference>
<evidence type="ECO:0000256" key="4">
    <source>
        <dbReference type="ARBA" id="ARBA00022679"/>
    </source>
</evidence>
<evidence type="ECO:0000256" key="5">
    <source>
        <dbReference type="ARBA" id="ARBA00022692"/>
    </source>
</evidence>
<keyword evidence="4 9" id="KW-0808">Transferase</keyword>
<comment type="catalytic activity">
    <reaction evidence="9">
        <text>N-terminal S-1,2-diacyl-sn-glyceryl-L-cysteinyl-[lipoprotein] + a glycerophospholipid = N-acyl-S-1,2-diacyl-sn-glyceryl-L-cysteinyl-[lipoprotein] + a 2-acyl-sn-glycero-3-phospholipid + H(+)</text>
        <dbReference type="Rhea" id="RHEA:48228"/>
        <dbReference type="Rhea" id="RHEA-COMP:14681"/>
        <dbReference type="Rhea" id="RHEA-COMP:14684"/>
        <dbReference type="ChEBI" id="CHEBI:15378"/>
        <dbReference type="ChEBI" id="CHEBI:136912"/>
        <dbReference type="ChEBI" id="CHEBI:140656"/>
        <dbReference type="ChEBI" id="CHEBI:140657"/>
        <dbReference type="ChEBI" id="CHEBI:140660"/>
        <dbReference type="EC" id="2.3.1.269"/>
    </reaction>
</comment>
<evidence type="ECO:0000256" key="7">
    <source>
        <dbReference type="ARBA" id="ARBA00023136"/>
    </source>
</evidence>
<evidence type="ECO:0000256" key="1">
    <source>
        <dbReference type="ARBA" id="ARBA00004651"/>
    </source>
</evidence>
<feature type="transmembrane region" description="Helical" evidence="9">
    <location>
        <begin position="53"/>
        <end position="73"/>
    </location>
</feature>
<dbReference type="NCBIfam" id="TIGR00546">
    <property type="entry name" value="lnt"/>
    <property type="match status" value="1"/>
</dbReference>
<dbReference type="InterPro" id="IPR003010">
    <property type="entry name" value="C-N_Hydrolase"/>
</dbReference>
<comment type="function">
    <text evidence="9">Catalyzes the phospholipid dependent N-acylation of the N-terminal cysteine of apolipoprotein, the last step in lipoprotein maturation.</text>
</comment>
<comment type="subcellular location">
    <subcellularLocation>
        <location evidence="1 9">Cell membrane</location>
        <topology evidence="1 9">Multi-pass membrane protein</topology>
    </subcellularLocation>
</comment>
<accession>A0ABW4TV88</accession>
<dbReference type="SUPFAM" id="SSF56317">
    <property type="entry name" value="Carbon-nitrogen hydrolase"/>
    <property type="match status" value="1"/>
</dbReference>
<keyword evidence="12" id="KW-1185">Reference proteome</keyword>